<reference evidence="2" key="1">
    <citation type="journal article" date="2017" name="Nat. Microbiol.">
        <title>Global analysis of biosynthetic gene clusters reveals vast potential of secondary metabolite production in Penicillium species.</title>
        <authorList>
            <person name="Nielsen J.C."/>
            <person name="Grijseels S."/>
            <person name="Prigent S."/>
            <person name="Ji B."/>
            <person name="Dainat J."/>
            <person name="Nielsen K.F."/>
            <person name="Frisvad J.C."/>
            <person name="Workman M."/>
            <person name="Nielsen J."/>
        </authorList>
    </citation>
    <scope>NUCLEOTIDE SEQUENCE [LARGE SCALE GENOMIC DNA]</scope>
    <source>
        <strain evidence="2">IBT 13039</strain>
    </source>
</reference>
<sequence>MSILPGNEQPTATVKHPCQESYRRIADKKVAPRAHRVVVPQLTAPYHERQSISSRALGAQKLPGAPCAAHSKRQPERTGYNIMLNGMNGDCIDEDN</sequence>
<dbReference type="AlphaFoldDB" id="A0A1V6WWC8"/>
<name>A0A1V6WWC8_PENNA</name>
<evidence type="ECO:0000313" key="1">
    <source>
        <dbReference type="EMBL" id="OQE67187.1"/>
    </source>
</evidence>
<evidence type="ECO:0000313" key="2">
    <source>
        <dbReference type="Proteomes" id="UP000191691"/>
    </source>
</evidence>
<dbReference type="EMBL" id="MOOB01000176">
    <property type="protein sequence ID" value="OQE67187.1"/>
    <property type="molecule type" value="Genomic_DNA"/>
</dbReference>
<dbReference type="Proteomes" id="UP000191691">
    <property type="component" value="Unassembled WGS sequence"/>
</dbReference>
<feature type="non-terminal residue" evidence="1">
    <location>
        <position position="96"/>
    </location>
</feature>
<comment type="caution">
    <text evidence="1">The sequence shown here is derived from an EMBL/GenBank/DDBJ whole genome shotgun (WGS) entry which is preliminary data.</text>
</comment>
<protein>
    <submittedName>
        <fullName evidence="1">Uncharacterized protein</fullName>
    </submittedName>
</protein>
<gene>
    <name evidence="1" type="ORF">PENNAL_c0176G01229</name>
</gene>
<accession>A0A1V6WWC8</accession>
<proteinExistence type="predicted"/>
<organism evidence="1 2">
    <name type="scientific">Penicillium nalgiovense</name>
    <dbReference type="NCBI Taxonomy" id="60175"/>
    <lineage>
        <taxon>Eukaryota</taxon>
        <taxon>Fungi</taxon>
        <taxon>Dikarya</taxon>
        <taxon>Ascomycota</taxon>
        <taxon>Pezizomycotina</taxon>
        <taxon>Eurotiomycetes</taxon>
        <taxon>Eurotiomycetidae</taxon>
        <taxon>Eurotiales</taxon>
        <taxon>Aspergillaceae</taxon>
        <taxon>Penicillium</taxon>
    </lineage>
</organism>
<keyword evidence="2" id="KW-1185">Reference proteome</keyword>